<reference evidence="1" key="1">
    <citation type="journal article" date="2014" name="Int. J. Syst. Evol. Microbiol.">
        <title>Complete genome sequence of Corynebacterium casei LMG S-19264T (=DSM 44701T), isolated from a smear-ripened cheese.</title>
        <authorList>
            <consortium name="US DOE Joint Genome Institute (JGI-PGF)"/>
            <person name="Walter F."/>
            <person name="Albersmeier A."/>
            <person name="Kalinowski J."/>
            <person name="Ruckert C."/>
        </authorList>
    </citation>
    <scope>NUCLEOTIDE SEQUENCE</scope>
    <source>
        <strain evidence="1">CGMCC 1.10859</strain>
    </source>
</reference>
<comment type="caution">
    <text evidence="1">The sequence shown here is derived from an EMBL/GenBank/DDBJ whole genome shotgun (WGS) entry which is preliminary data.</text>
</comment>
<sequence>MIRRDDLSGYDFAALGALLSPGSVAIVGASADPSRIGGRPIAAMLQAAHARILASVAANVARARVGGALVAGQLSGGTECLMGVSRDPVFGPVVVFVDILKDVAIRPCPVPKAEACEMILWIGGAQILRGARGRPPADLDALVAMLSRLSVFALAAGARLGAIDLNPVLALPDGACTPDAVIDIAPKVTA</sequence>
<accession>A0AAN4UTI0</accession>
<proteinExistence type="predicted"/>
<reference evidence="2 3" key="2">
    <citation type="submission" date="2016-10" db="EMBL/GenBank/DDBJ databases">
        <authorList>
            <person name="Varghese N."/>
            <person name="Submissions S."/>
        </authorList>
    </citation>
    <scope>NUCLEOTIDE SEQUENCE [LARGE SCALE GENOMIC DNA]</scope>
    <source>
        <strain evidence="2 3">DSM 24802</strain>
    </source>
</reference>
<dbReference type="EMBL" id="BNAB01000014">
    <property type="protein sequence ID" value="GHE04029.1"/>
    <property type="molecule type" value="Genomic_DNA"/>
</dbReference>
<evidence type="ECO:0000313" key="2">
    <source>
        <dbReference type="EMBL" id="SDX33937.1"/>
    </source>
</evidence>
<evidence type="ECO:0000313" key="3">
    <source>
        <dbReference type="Proteomes" id="UP000199541"/>
    </source>
</evidence>
<protein>
    <submittedName>
        <fullName evidence="2">ATP-grasp domain-containing protein</fullName>
    </submittedName>
</protein>
<dbReference type="Gene3D" id="3.30.470.20">
    <property type="entry name" value="ATP-grasp fold, B domain"/>
    <property type="match status" value="1"/>
</dbReference>
<name>A0AAN4UTI0_9RHOB</name>
<dbReference type="SUPFAM" id="SSF56059">
    <property type="entry name" value="Glutathione synthetase ATP-binding domain-like"/>
    <property type="match status" value="1"/>
</dbReference>
<dbReference type="AlphaFoldDB" id="A0AAN4UTI0"/>
<evidence type="ECO:0000313" key="1">
    <source>
        <dbReference type="EMBL" id="GHE04029.1"/>
    </source>
</evidence>
<dbReference type="Pfam" id="PF13549">
    <property type="entry name" value="ATP-grasp_5"/>
    <property type="match status" value="1"/>
</dbReference>
<dbReference type="PANTHER" id="PTHR42793">
    <property type="entry name" value="COA BINDING DOMAIN CONTAINING PROTEIN"/>
    <property type="match status" value="1"/>
</dbReference>
<organism evidence="1 4">
    <name type="scientific">Allgaiera indica</name>
    <dbReference type="NCBI Taxonomy" id="765699"/>
    <lineage>
        <taxon>Bacteria</taxon>
        <taxon>Pseudomonadati</taxon>
        <taxon>Pseudomonadota</taxon>
        <taxon>Alphaproteobacteria</taxon>
        <taxon>Rhodobacterales</taxon>
        <taxon>Paracoccaceae</taxon>
        <taxon>Allgaiera</taxon>
    </lineage>
</organism>
<dbReference type="EMBL" id="FNOB01000014">
    <property type="protein sequence ID" value="SDX33937.1"/>
    <property type="molecule type" value="Genomic_DNA"/>
</dbReference>
<dbReference type="Proteomes" id="UP000634647">
    <property type="component" value="Unassembled WGS sequence"/>
</dbReference>
<dbReference type="Proteomes" id="UP000199541">
    <property type="component" value="Unassembled WGS sequence"/>
</dbReference>
<keyword evidence="3" id="KW-1185">Reference proteome</keyword>
<dbReference type="PANTHER" id="PTHR42793:SF4">
    <property type="entry name" value="BLL6376 PROTEIN"/>
    <property type="match status" value="1"/>
</dbReference>
<dbReference type="RefSeq" id="WP_035846949.1">
    <property type="nucleotide sequence ID" value="NZ_BNAB01000014.1"/>
</dbReference>
<gene>
    <name evidence="1" type="ORF">GCM10008024_29590</name>
    <name evidence="2" type="ORF">SAMN05444006_11421</name>
</gene>
<reference evidence="1" key="3">
    <citation type="submission" date="2023-06" db="EMBL/GenBank/DDBJ databases">
        <authorList>
            <person name="Sun Q."/>
            <person name="Zhou Y."/>
        </authorList>
    </citation>
    <scope>NUCLEOTIDE SEQUENCE</scope>
    <source>
        <strain evidence="1">CGMCC 1.10859</strain>
    </source>
</reference>
<evidence type="ECO:0000313" key="4">
    <source>
        <dbReference type="Proteomes" id="UP000634647"/>
    </source>
</evidence>